<reference evidence="2 3" key="1">
    <citation type="submission" date="2014-04" db="EMBL/GenBank/DDBJ databases">
        <authorList>
            <consortium name="International Citrus Genome Consortium"/>
            <person name="Gmitter F."/>
            <person name="Chen C."/>
            <person name="Farmerie W."/>
            <person name="Harkins T."/>
            <person name="Desany B."/>
            <person name="Mohiuddin M."/>
            <person name="Kodira C."/>
            <person name="Borodovsky M."/>
            <person name="Lomsadze A."/>
            <person name="Burns P."/>
            <person name="Jenkins J."/>
            <person name="Prochnik S."/>
            <person name="Shu S."/>
            <person name="Chapman J."/>
            <person name="Pitluck S."/>
            <person name="Schmutz J."/>
            <person name="Rokhsar D."/>
        </authorList>
    </citation>
    <scope>NUCLEOTIDE SEQUENCE</scope>
</reference>
<gene>
    <name evidence="2" type="ORF">CISIN_1g044849mg</name>
</gene>
<evidence type="ECO:0000313" key="2">
    <source>
        <dbReference type="EMBL" id="KDO39069.1"/>
    </source>
</evidence>
<protein>
    <submittedName>
        <fullName evidence="2">Uncharacterized protein</fullName>
    </submittedName>
</protein>
<keyword evidence="1" id="KW-0472">Membrane</keyword>
<keyword evidence="1" id="KW-1133">Transmembrane helix</keyword>
<evidence type="ECO:0000313" key="3">
    <source>
        <dbReference type="Proteomes" id="UP000027120"/>
    </source>
</evidence>
<feature type="transmembrane region" description="Helical" evidence="1">
    <location>
        <begin position="40"/>
        <end position="65"/>
    </location>
</feature>
<keyword evidence="1" id="KW-0812">Transmembrane</keyword>
<name>A0A067D7U3_CITSI</name>
<dbReference type="EMBL" id="KK787011">
    <property type="protein sequence ID" value="KDO39069.1"/>
    <property type="molecule type" value="Genomic_DNA"/>
</dbReference>
<organism evidence="2 3">
    <name type="scientific">Citrus sinensis</name>
    <name type="common">Sweet orange</name>
    <name type="synonym">Citrus aurantium var. sinensis</name>
    <dbReference type="NCBI Taxonomy" id="2711"/>
    <lineage>
        <taxon>Eukaryota</taxon>
        <taxon>Viridiplantae</taxon>
        <taxon>Streptophyta</taxon>
        <taxon>Embryophyta</taxon>
        <taxon>Tracheophyta</taxon>
        <taxon>Spermatophyta</taxon>
        <taxon>Magnoliopsida</taxon>
        <taxon>eudicotyledons</taxon>
        <taxon>Gunneridae</taxon>
        <taxon>Pentapetalae</taxon>
        <taxon>rosids</taxon>
        <taxon>malvids</taxon>
        <taxon>Sapindales</taxon>
        <taxon>Rutaceae</taxon>
        <taxon>Aurantioideae</taxon>
        <taxon>Citrus</taxon>
    </lineage>
</organism>
<proteinExistence type="predicted"/>
<accession>A0A067D7U3</accession>
<evidence type="ECO:0000256" key="1">
    <source>
        <dbReference type="SAM" id="Phobius"/>
    </source>
</evidence>
<keyword evidence="3" id="KW-1185">Reference proteome</keyword>
<dbReference type="Proteomes" id="UP000027120">
    <property type="component" value="Unassembled WGS sequence"/>
</dbReference>
<sequence>MKNLVIVTVEVKQVAAIAVIGEASSSKRQWSRCSRLRRRVAVAAMAWLCVVASVTVGSCFARLHLQSVGCCFTRLLFGVSPSPISELYVWCELWCECMLVERKLKGTQVEGRAYYMAIHNVLLMSLL</sequence>
<dbReference type="AlphaFoldDB" id="A0A067D7U3"/>
<dbReference type="STRING" id="2711.A0A067D7U3"/>